<evidence type="ECO:0000313" key="3">
    <source>
        <dbReference type="EMBL" id="VFJ92276.1"/>
    </source>
</evidence>
<protein>
    <submittedName>
        <fullName evidence="3">TIR domain-containing protein</fullName>
    </submittedName>
</protein>
<dbReference type="InterPro" id="IPR000157">
    <property type="entry name" value="TIR_dom"/>
</dbReference>
<evidence type="ECO:0000313" key="2">
    <source>
        <dbReference type="EMBL" id="VFJ91992.1"/>
    </source>
</evidence>
<accession>A0A450UIA8</accession>
<dbReference type="SUPFAM" id="SSF52200">
    <property type="entry name" value="Toll/Interleukin receptor TIR domain"/>
    <property type="match status" value="1"/>
</dbReference>
<reference evidence="3" key="1">
    <citation type="submission" date="2019-02" db="EMBL/GenBank/DDBJ databases">
        <authorList>
            <person name="Gruber-Vodicka R. H."/>
            <person name="Seah K. B. B."/>
        </authorList>
    </citation>
    <scope>NUCLEOTIDE SEQUENCE</scope>
    <source>
        <strain evidence="4">BECK_SA2B12</strain>
        <strain evidence="2">BECK_SA2B15</strain>
        <strain evidence="3">BECK_SA2B20</strain>
    </source>
</reference>
<gene>
    <name evidence="2" type="ORF">BECKH772A_GA0070896_100376</name>
    <name evidence="3" type="ORF">BECKH772B_GA0070898_1002713</name>
    <name evidence="4" type="ORF">BECKH772C_GA0070978_100669</name>
</gene>
<dbReference type="Pfam" id="PF13676">
    <property type="entry name" value="TIR_2"/>
    <property type="match status" value="1"/>
</dbReference>
<dbReference type="InterPro" id="IPR035897">
    <property type="entry name" value="Toll_tir_struct_dom_sf"/>
</dbReference>
<dbReference type="EMBL" id="CAADFI010000027">
    <property type="protein sequence ID" value="VFJ92276.1"/>
    <property type="molecule type" value="Genomic_DNA"/>
</dbReference>
<dbReference type="Gene3D" id="3.40.50.10140">
    <property type="entry name" value="Toll/interleukin-1 receptor homology (TIR) domain"/>
    <property type="match status" value="1"/>
</dbReference>
<dbReference type="EMBL" id="CAADFJ010000066">
    <property type="protein sequence ID" value="VFK01448.1"/>
    <property type="molecule type" value="Genomic_DNA"/>
</dbReference>
<evidence type="ECO:0000259" key="1">
    <source>
        <dbReference type="PROSITE" id="PS50104"/>
    </source>
</evidence>
<sequence length="165" mass="18952">MPNQPQPFPHDVFLSHSHQDKAAVHALARRLEKDGLTVWLDDWVIQPGDPIGLKIQQGVENTRVLILCMSPAYFASQWGQLEHHSLLFRDPANTERRFIPLLLADCRIPAILAQFARIDWRSQVDEEWFRESFRFIRLDLSACATQHSRSIAGSRINCTIEATHS</sequence>
<organism evidence="3">
    <name type="scientific">Candidatus Kentrum eta</name>
    <dbReference type="NCBI Taxonomy" id="2126337"/>
    <lineage>
        <taxon>Bacteria</taxon>
        <taxon>Pseudomonadati</taxon>
        <taxon>Pseudomonadota</taxon>
        <taxon>Gammaproteobacteria</taxon>
        <taxon>Candidatus Kentrum</taxon>
    </lineage>
</organism>
<dbReference type="GO" id="GO:0007165">
    <property type="term" value="P:signal transduction"/>
    <property type="evidence" value="ECO:0007669"/>
    <property type="project" value="InterPro"/>
</dbReference>
<dbReference type="AlphaFoldDB" id="A0A450UIA8"/>
<evidence type="ECO:0000313" key="4">
    <source>
        <dbReference type="EMBL" id="VFK01448.1"/>
    </source>
</evidence>
<feature type="domain" description="TIR" evidence="1">
    <location>
        <begin position="8"/>
        <end position="140"/>
    </location>
</feature>
<proteinExistence type="predicted"/>
<dbReference type="EMBL" id="CAADFG010000037">
    <property type="protein sequence ID" value="VFJ91992.1"/>
    <property type="molecule type" value="Genomic_DNA"/>
</dbReference>
<dbReference type="SMART" id="SM00255">
    <property type="entry name" value="TIR"/>
    <property type="match status" value="1"/>
</dbReference>
<name>A0A450UIA8_9GAMM</name>
<dbReference type="PROSITE" id="PS50104">
    <property type="entry name" value="TIR"/>
    <property type="match status" value="1"/>
</dbReference>